<keyword evidence="1" id="KW-0472">Membrane</keyword>
<keyword evidence="3" id="KW-1185">Reference proteome</keyword>
<dbReference type="InterPro" id="IPR036197">
    <property type="entry name" value="NarG-like_sf"/>
</dbReference>
<dbReference type="OrthoDB" id="9765258at2"/>
<keyword evidence="1" id="KW-0812">Transmembrane</keyword>
<dbReference type="Proteomes" id="UP000203589">
    <property type="component" value="Chromosome"/>
</dbReference>
<name>A0A222E0C1_9RHOB</name>
<keyword evidence="1" id="KW-1133">Transmembrane helix</keyword>
<dbReference type="AlphaFoldDB" id="A0A222E0C1"/>
<feature type="transmembrane region" description="Helical" evidence="1">
    <location>
        <begin position="322"/>
        <end position="343"/>
    </location>
</feature>
<protein>
    <submittedName>
        <fullName evidence="2">CitB: CitB domain protein</fullName>
    </submittedName>
</protein>
<reference evidence="2 3" key="1">
    <citation type="submission" date="2017-07" db="EMBL/GenBank/DDBJ databases">
        <title>Genome Sequence of Antarctobacter heliothermus Strain SMS3 Isolated from a culture of the Diatom Skeletonema marinoi.</title>
        <authorList>
            <person name="Topel M."/>
            <person name="Pinder M.I.M."/>
            <person name="Johansson O.N."/>
            <person name="Kourtchenko O."/>
            <person name="Godhe A."/>
            <person name="Clarke A.K."/>
        </authorList>
    </citation>
    <scope>NUCLEOTIDE SEQUENCE [LARGE SCALE GENOMIC DNA]</scope>
    <source>
        <strain evidence="2 3">SMS3</strain>
    </source>
</reference>
<evidence type="ECO:0000313" key="3">
    <source>
        <dbReference type="Proteomes" id="UP000203589"/>
    </source>
</evidence>
<sequence>MSLDVSLQTDPGALSDDPTEEARRQIEICNACRYCEGYCQVFPAITRQKVFASGDITQLANLCHNCRGCYYACQYTEPHEFALNLPKALAVARVDSWDRMAWPGGLARVFQRSGMALVAALVVGFAFFFWLVAALPGGGEGFYAYLGHTAMVAIFLPAFVLPLGAIAVSLRRYWREVGAGPVRWAHLVDAFAGAAKMRNLAGGGAGCNFEKDDRYSQARRHAHQAVLWGFVLCFASTSVGTILHYIFDIQAPYGLISLPKLLGVPGGILLVLGGVGLAMLKLKADPDLGAKDYWGGEMAFVLLLSFVGLSGLALYAATGTALVGGLLALHLGSVLTFFLLTPYSKMAHGFYRMAALVADAQERAR</sequence>
<gene>
    <name evidence="2" type="ORF">ANTHELSMS3_00933</name>
</gene>
<accession>A0A222E0C1</accession>
<dbReference type="SUPFAM" id="SSF54862">
    <property type="entry name" value="4Fe-4S ferredoxins"/>
    <property type="match status" value="1"/>
</dbReference>
<organism evidence="2 3">
    <name type="scientific">Antarctobacter heliothermus</name>
    <dbReference type="NCBI Taxonomy" id="74033"/>
    <lineage>
        <taxon>Bacteria</taxon>
        <taxon>Pseudomonadati</taxon>
        <taxon>Pseudomonadota</taxon>
        <taxon>Alphaproteobacteria</taxon>
        <taxon>Rhodobacterales</taxon>
        <taxon>Roseobacteraceae</taxon>
        <taxon>Antarctobacter</taxon>
    </lineage>
</organism>
<dbReference type="SUPFAM" id="SSF103501">
    <property type="entry name" value="Respiratory nitrate reductase 1 gamma chain"/>
    <property type="match status" value="1"/>
</dbReference>
<dbReference type="KEGG" id="aht:ANTHELSMS3_00933"/>
<dbReference type="NCBIfam" id="TIGR02484">
    <property type="entry name" value="CitB"/>
    <property type="match status" value="1"/>
</dbReference>
<feature type="transmembrane region" description="Helical" evidence="1">
    <location>
        <begin position="262"/>
        <end position="282"/>
    </location>
</feature>
<feature type="transmembrane region" description="Helical" evidence="1">
    <location>
        <begin position="225"/>
        <end position="247"/>
    </location>
</feature>
<dbReference type="EMBL" id="CP022540">
    <property type="protein sequence ID" value="ASP19649.1"/>
    <property type="molecule type" value="Genomic_DNA"/>
</dbReference>
<dbReference type="RefSeq" id="WP_094033863.1">
    <property type="nucleotide sequence ID" value="NZ_CP022540.1"/>
</dbReference>
<evidence type="ECO:0000313" key="2">
    <source>
        <dbReference type="EMBL" id="ASP19649.1"/>
    </source>
</evidence>
<dbReference type="InterPro" id="IPR012830">
    <property type="entry name" value="Citrate_utilization_prot_B"/>
</dbReference>
<feature type="transmembrane region" description="Helical" evidence="1">
    <location>
        <begin position="294"/>
        <end position="316"/>
    </location>
</feature>
<feature type="transmembrane region" description="Helical" evidence="1">
    <location>
        <begin position="116"/>
        <end position="136"/>
    </location>
</feature>
<feature type="transmembrane region" description="Helical" evidence="1">
    <location>
        <begin position="142"/>
        <end position="168"/>
    </location>
</feature>
<evidence type="ECO:0000256" key="1">
    <source>
        <dbReference type="SAM" id="Phobius"/>
    </source>
</evidence>
<proteinExistence type="predicted"/>